<evidence type="ECO:0000256" key="4">
    <source>
        <dbReference type="SAM" id="MobiDB-lite"/>
    </source>
</evidence>
<proteinExistence type="predicted"/>
<name>A0A1X7A4U6_9RHOB</name>
<dbReference type="InterPro" id="IPR010982">
    <property type="entry name" value="Lambda_DNA-bd_dom_sf"/>
</dbReference>
<accession>A0A1X7A4U6</accession>
<dbReference type="Gene3D" id="3.40.50.2300">
    <property type="match status" value="2"/>
</dbReference>
<dbReference type="Gene3D" id="1.10.260.40">
    <property type="entry name" value="lambda repressor-like DNA-binding domains"/>
    <property type="match status" value="1"/>
</dbReference>
<dbReference type="SUPFAM" id="SSF53822">
    <property type="entry name" value="Periplasmic binding protein-like I"/>
    <property type="match status" value="1"/>
</dbReference>
<reference evidence="6 7" key="1">
    <citation type="submission" date="2017-03" db="EMBL/GenBank/DDBJ databases">
        <authorList>
            <person name="Afonso C.L."/>
            <person name="Miller P.J."/>
            <person name="Scott M.A."/>
            <person name="Spackman E."/>
            <person name="Goraichik I."/>
            <person name="Dimitrov K.M."/>
            <person name="Suarez D.L."/>
            <person name="Swayne D.E."/>
        </authorList>
    </citation>
    <scope>NUCLEOTIDE SEQUENCE [LARGE SCALE GENOMIC DNA]</scope>
    <source>
        <strain evidence="6 7">CECT 8625</strain>
    </source>
</reference>
<dbReference type="CDD" id="cd06267">
    <property type="entry name" value="PBP1_LacI_sugar_binding-like"/>
    <property type="match status" value="1"/>
</dbReference>
<dbReference type="PANTHER" id="PTHR30146:SF153">
    <property type="entry name" value="LACTOSE OPERON REPRESSOR"/>
    <property type="match status" value="1"/>
</dbReference>
<dbReference type="InterPro" id="IPR000843">
    <property type="entry name" value="HTH_LacI"/>
</dbReference>
<feature type="region of interest" description="Disordered" evidence="4">
    <location>
        <begin position="286"/>
        <end position="307"/>
    </location>
</feature>
<evidence type="ECO:0000256" key="1">
    <source>
        <dbReference type="ARBA" id="ARBA00023015"/>
    </source>
</evidence>
<dbReference type="InterPro" id="IPR046335">
    <property type="entry name" value="LacI/GalR-like_sensor"/>
</dbReference>
<evidence type="ECO:0000256" key="2">
    <source>
        <dbReference type="ARBA" id="ARBA00023125"/>
    </source>
</evidence>
<keyword evidence="2" id="KW-0238">DNA-binding</keyword>
<evidence type="ECO:0000313" key="7">
    <source>
        <dbReference type="Proteomes" id="UP000193570"/>
    </source>
</evidence>
<keyword evidence="3" id="KW-0804">Transcription</keyword>
<feature type="compositionally biased region" description="Basic and acidic residues" evidence="4">
    <location>
        <begin position="295"/>
        <end position="307"/>
    </location>
</feature>
<dbReference type="PROSITE" id="PS50932">
    <property type="entry name" value="HTH_LACI_2"/>
    <property type="match status" value="1"/>
</dbReference>
<dbReference type="PANTHER" id="PTHR30146">
    <property type="entry name" value="LACI-RELATED TRANSCRIPTIONAL REPRESSOR"/>
    <property type="match status" value="1"/>
</dbReference>
<keyword evidence="1" id="KW-0805">Transcription regulation</keyword>
<keyword evidence="7" id="KW-1185">Reference proteome</keyword>
<dbReference type="Proteomes" id="UP000193570">
    <property type="component" value="Unassembled WGS sequence"/>
</dbReference>
<dbReference type="Pfam" id="PF13377">
    <property type="entry name" value="Peripla_BP_3"/>
    <property type="match status" value="1"/>
</dbReference>
<protein>
    <submittedName>
        <fullName evidence="6">HTH-type transcriptional regulator DegA</fullName>
    </submittedName>
</protein>
<dbReference type="GO" id="GO:0000976">
    <property type="term" value="F:transcription cis-regulatory region binding"/>
    <property type="evidence" value="ECO:0007669"/>
    <property type="project" value="TreeGrafter"/>
</dbReference>
<feature type="domain" description="HTH lacI-type" evidence="5">
    <location>
        <begin position="1"/>
        <end position="29"/>
    </location>
</feature>
<evidence type="ECO:0000256" key="3">
    <source>
        <dbReference type="ARBA" id="ARBA00023163"/>
    </source>
</evidence>
<evidence type="ECO:0000313" key="6">
    <source>
        <dbReference type="EMBL" id="SLN70713.1"/>
    </source>
</evidence>
<organism evidence="6 7">
    <name type="scientific">Roseivivax jejudonensis</name>
    <dbReference type="NCBI Taxonomy" id="1529041"/>
    <lineage>
        <taxon>Bacteria</taxon>
        <taxon>Pseudomonadati</taxon>
        <taxon>Pseudomonadota</taxon>
        <taxon>Alphaproteobacteria</taxon>
        <taxon>Rhodobacterales</taxon>
        <taxon>Roseobacteraceae</taxon>
        <taxon>Roseivivax</taxon>
    </lineage>
</organism>
<gene>
    <name evidence="6" type="primary">degA_3</name>
    <name evidence="6" type="ORF">ROJ8625_03674</name>
</gene>
<dbReference type="EMBL" id="FWFK01000008">
    <property type="protein sequence ID" value="SLN70713.1"/>
    <property type="molecule type" value="Genomic_DNA"/>
</dbReference>
<evidence type="ECO:0000259" key="5">
    <source>
        <dbReference type="PROSITE" id="PS50932"/>
    </source>
</evidence>
<dbReference type="InterPro" id="IPR028082">
    <property type="entry name" value="Peripla_BP_I"/>
</dbReference>
<dbReference type="AlphaFoldDB" id="A0A1X7A4U6"/>
<dbReference type="GO" id="GO:0003700">
    <property type="term" value="F:DNA-binding transcription factor activity"/>
    <property type="evidence" value="ECO:0007669"/>
    <property type="project" value="TreeGrafter"/>
</dbReference>
<sequence length="307" mass="32622">MSDEMRQRIRETAEAAGYLPSHAARALRIGRSANLGLVVPDFSMPLFPVFARAFEAAARRHGLALMVADAMGTDDGQAQAMRELVGRGVDALIVIPLRDTDASASRLPVPIITVDSEANAANTVASDHRDGGRQIARHLVDLGHRDIVILVSSGASTVSSERARGMEEVFSAAGARMRLVPVAPDFDSARDFGMTFDPRSATAIAAAYDAQAVGVISALRERGIDVPGEISVTGFDNLIWGRIISPTLTTVAQDLDSIAEHALAVATGTAHDTRIVPVKLRARASSGPCLSEQSNQDREKDQCSTQD</sequence>